<organism evidence="2 3">
    <name type="scientific">Morus notabilis</name>
    <dbReference type="NCBI Taxonomy" id="981085"/>
    <lineage>
        <taxon>Eukaryota</taxon>
        <taxon>Viridiplantae</taxon>
        <taxon>Streptophyta</taxon>
        <taxon>Embryophyta</taxon>
        <taxon>Tracheophyta</taxon>
        <taxon>Spermatophyta</taxon>
        <taxon>Magnoliopsida</taxon>
        <taxon>eudicotyledons</taxon>
        <taxon>Gunneridae</taxon>
        <taxon>Pentapetalae</taxon>
        <taxon>rosids</taxon>
        <taxon>fabids</taxon>
        <taxon>Rosales</taxon>
        <taxon>Moraceae</taxon>
        <taxon>Moreae</taxon>
        <taxon>Morus</taxon>
    </lineage>
</organism>
<dbReference type="EMBL" id="KE345517">
    <property type="protein sequence ID" value="EXC05094.1"/>
    <property type="molecule type" value="Genomic_DNA"/>
</dbReference>
<keyword evidence="1" id="KW-1133">Transmembrane helix</keyword>
<name>W9S2E2_9ROSA</name>
<keyword evidence="1" id="KW-0812">Transmembrane</keyword>
<protein>
    <submittedName>
        <fullName evidence="2">Uncharacterized protein</fullName>
    </submittedName>
</protein>
<evidence type="ECO:0000313" key="2">
    <source>
        <dbReference type="EMBL" id="EXC05094.1"/>
    </source>
</evidence>
<dbReference type="Proteomes" id="UP000030645">
    <property type="component" value="Unassembled WGS sequence"/>
</dbReference>
<reference evidence="3" key="1">
    <citation type="submission" date="2013-01" db="EMBL/GenBank/DDBJ databases">
        <title>Draft Genome Sequence of a Mulberry Tree, Morus notabilis C.K. Schneid.</title>
        <authorList>
            <person name="He N."/>
            <person name="Zhao S."/>
        </authorList>
    </citation>
    <scope>NUCLEOTIDE SEQUENCE</scope>
</reference>
<accession>W9S2E2</accession>
<keyword evidence="1" id="KW-0472">Membrane</keyword>
<evidence type="ECO:0000313" key="3">
    <source>
        <dbReference type="Proteomes" id="UP000030645"/>
    </source>
</evidence>
<evidence type="ECO:0000256" key="1">
    <source>
        <dbReference type="SAM" id="Phobius"/>
    </source>
</evidence>
<feature type="transmembrane region" description="Helical" evidence="1">
    <location>
        <begin position="41"/>
        <end position="58"/>
    </location>
</feature>
<dbReference type="AlphaFoldDB" id="W9S2E2"/>
<proteinExistence type="predicted"/>
<sequence>MPPPDGFIGIPTLDAGSQSWDAYAVCDGGAQVWLSGAFPPLVVRVIGGLNTIGLLVLIDQNFSQIIMVLLKEPSQS</sequence>
<keyword evidence="3" id="KW-1185">Reference proteome</keyword>
<gene>
    <name evidence="2" type="ORF">L484_011883</name>
</gene>